<keyword evidence="5 10" id="KW-0479">Metal-binding</keyword>
<dbReference type="EC" id="2.7.1.180" evidence="1 10"/>
<evidence type="ECO:0000256" key="6">
    <source>
        <dbReference type="ARBA" id="ARBA00022827"/>
    </source>
</evidence>
<keyword evidence="12" id="KW-1133">Transmembrane helix</keyword>
<dbReference type="SUPFAM" id="SSF143631">
    <property type="entry name" value="ApbE-like"/>
    <property type="match status" value="1"/>
</dbReference>
<dbReference type="EMBL" id="FMHG01000002">
    <property type="protein sequence ID" value="SCJ87278.1"/>
    <property type="molecule type" value="Genomic_DNA"/>
</dbReference>
<feature type="binding site" evidence="11">
    <location>
        <position position="301"/>
    </location>
    <ligand>
        <name>Mg(2+)</name>
        <dbReference type="ChEBI" id="CHEBI:18420"/>
    </ligand>
</feature>
<dbReference type="PANTHER" id="PTHR30040:SF2">
    <property type="entry name" value="FAD:PROTEIN FMN TRANSFERASE"/>
    <property type="match status" value="1"/>
</dbReference>
<organism evidence="13">
    <name type="scientific">uncultured Anaerotruncus sp</name>
    <dbReference type="NCBI Taxonomy" id="905011"/>
    <lineage>
        <taxon>Bacteria</taxon>
        <taxon>Bacillati</taxon>
        <taxon>Bacillota</taxon>
        <taxon>Clostridia</taxon>
        <taxon>Eubacteriales</taxon>
        <taxon>Oscillospiraceae</taxon>
        <taxon>Anaerotruncus</taxon>
        <taxon>environmental samples</taxon>
    </lineage>
</organism>
<accession>A0A1C6JZ57</accession>
<comment type="cofactor">
    <cofactor evidence="11">
        <name>Mg(2+)</name>
        <dbReference type="ChEBI" id="CHEBI:18420"/>
    </cofactor>
    <cofactor evidence="11">
        <name>Mn(2+)</name>
        <dbReference type="ChEBI" id="CHEBI:29035"/>
    </cofactor>
    <text evidence="11">Magnesium. Can also use manganese.</text>
</comment>
<dbReference type="PANTHER" id="PTHR30040">
    <property type="entry name" value="THIAMINE BIOSYNTHESIS LIPOPROTEIN APBE"/>
    <property type="match status" value="1"/>
</dbReference>
<evidence type="ECO:0000256" key="5">
    <source>
        <dbReference type="ARBA" id="ARBA00022723"/>
    </source>
</evidence>
<feature type="transmembrane region" description="Helical" evidence="12">
    <location>
        <begin position="12"/>
        <end position="32"/>
    </location>
</feature>
<dbReference type="InterPro" id="IPR003374">
    <property type="entry name" value="ApbE-like_sf"/>
</dbReference>
<evidence type="ECO:0000256" key="3">
    <source>
        <dbReference type="ARBA" id="ARBA00022630"/>
    </source>
</evidence>
<sequence length="353" mass="38446">MVNEKRARRRGSAAVAVLIAVALAAVGIYSFWDDWRATPHTTSDFLMNTFVSQTVYGKNAQRAADEVVAALSGFEDDFSMYRENSPIAQINRSAGVAPVAVPEQVYQLIATAYDYCAQTDGLFDVTTGPLSVLWNVTGDTPHVPGQQELSQALELVDYRDILLDPEARTVMLRRPGQMIDLGAIAKGYACRVAGEIYRRYQVGGAVLSVGGNIYTYGKKPGGGAYDIGLSTPEKDRQHTLGTLHADGMVVATSGGYERYFEEQGIRYHHIFDPRTGYPSQQDLLSVTVVAEDGALADFLSTYFFVAGSQAAIDCLDRSEFSLILVDSEKNVYISPALKDQFALTSSDYTLAAP</sequence>
<keyword evidence="3 10" id="KW-0285">Flavoprotein</keyword>
<comment type="catalytic activity">
    <reaction evidence="9 10">
        <text>L-threonyl-[protein] + FAD = FMN-L-threonyl-[protein] + AMP + H(+)</text>
        <dbReference type="Rhea" id="RHEA:36847"/>
        <dbReference type="Rhea" id="RHEA-COMP:11060"/>
        <dbReference type="Rhea" id="RHEA-COMP:11061"/>
        <dbReference type="ChEBI" id="CHEBI:15378"/>
        <dbReference type="ChEBI" id="CHEBI:30013"/>
        <dbReference type="ChEBI" id="CHEBI:57692"/>
        <dbReference type="ChEBI" id="CHEBI:74257"/>
        <dbReference type="ChEBI" id="CHEBI:456215"/>
        <dbReference type="EC" id="2.7.1.180"/>
    </reaction>
</comment>
<dbReference type="GO" id="GO:0046872">
    <property type="term" value="F:metal ion binding"/>
    <property type="evidence" value="ECO:0007669"/>
    <property type="project" value="UniProtKB-UniRule"/>
</dbReference>
<proteinExistence type="inferred from homology"/>
<keyword evidence="7 10" id="KW-0460">Magnesium</keyword>
<evidence type="ECO:0000256" key="12">
    <source>
        <dbReference type="SAM" id="Phobius"/>
    </source>
</evidence>
<protein>
    <recommendedName>
        <fullName evidence="2 10">FAD:protein FMN transferase</fullName>
        <ecNumber evidence="1 10">2.7.1.180</ecNumber>
    </recommendedName>
    <alternativeName>
        <fullName evidence="8 10">Flavin transferase</fullName>
    </alternativeName>
</protein>
<keyword evidence="12" id="KW-0812">Transmembrane</keyword>
<dbReference type="Gene3D" id="3.10.520.10">
    <property type="entry name" value="ApbE-like domains"/>
    <property type="match status" value="1"/>
</dbReference>
<feature type="binding site" evidence="11">
    <location>
        <position position="297"/>
    </location>
    <ligand>
        <name>Mg(2+)</name>
        <dbReference type="ChEBI" id="CHEBI:18420"/>
    </ligand>
</feature>
<dbReference type="Pfam" id="PF02424">
    <property type="entry name" value="ApbE"/>
    <property type="match status" value="1"/>
</dbReference>
<evidence type="ECO:0000256" key="10">
    <source>
        <dbReference type="PIRNR" id="PIRNR006268"/>
    </source>
</evidence>
<evidence type="ECO:0000256" key="9">
    <source>
        <dbReference type="ARBA" id="ARBA00048540"/>
    </source>
</evidence>
<keyword evidence="4 10" id="KW-0808">Transferase</keyword>
<evidence type="ECO:0000313" key="13">
    <source>
        <dbReference type="EMBL" id="SCJ87278.1"/>
    </source>
</evidence>
<reference evidence="13" key="1">
    <citation type="submission" date="2015-09" db="EMBL/GenBank/DDBJ databases">
        <authorList>
            <consortium name="Pathogen Informatics"/>
        </authorList>
    </citation>
    <scope>NUCLEOTIDE SEQUENCE</scope>
    <source>
        <strain evidence="13">2789STDY5834896</strain>
    </source>
</reference>
<evidence type="ECO:0000256" key="4">
    <source>
        <dbReference type="ARBA" id="ARBA00022679"/>
    </source>
</evidence>
<keyword evidence="12" id="KW-0472">Membrane</keyword>
<evidence type="ECO:0000256" key="7">
    <source>
        <dbReference type="ARBA" id="ARBA00022842"/>
    </source>
</evidence>
<dbReference type="GO" id="GO:0016740">
    <property type="term" value="F:transferase activity"/>
    <property type="evidence" value="ECO:0007669"/>
    <property type="project" value="UniProtKB-UniRule"/>
</dbReference>
<comment type="similarity">
    <text evidence="10">Belongs to the ApbE family.</text>
</comment>
<dbReference type="PIRSF" id="PIRSF006268">
    <property type="entry name" value="ApbE"/>
    <property type="match status" value="1"/>
</dbReference>
<evidence type="ECO:0000256" key="2">
    <source>
        <dbReference type="ARBA" id="ARBA00016337"/>
    </source>
</evidence>
<evidence type="ECO:0000256" key="8">
    <source>
        <dbReference type="ARBA" id="ARBA00031306"/>
    </source>
</evidence>
<dbReference type="AlphaFoldDB" id="A0A1C6JZ57"/>
<name>A0A1C6JZ57_9FIRM</name>
<feature type="binding site" evidence="11">
    <location>
        <position position="183"/>
    </location>
    <ligand>
        <name>Mg(2+)</name>
        <dbReference type="ChEBI" id="CHEBI:18420"/>
    </ligand>
</feature>
<dbReference type="InterPro" id="IPR024932">
    <property type="entry name" value="ApbE"/>
</dbReference>
<keyword evidence="6 10" id="KW-0274">FAD</keyword>
<keyword evidence="13" id="KW-0449">Lipoprotein</keyword>
<gene>
    <name evidence="13" type="primary">apbE</name>
    <name evidence="13" type="ORF">SAMEA3545359_02442</name>
</gene>
<evidence type="ECO:0000256" key="11">
    <source>
        <dbReference type="PIRSR" id="PIRSR006268-2"/>
    </source>
</evidence>
<evidence type="ECO:0000256" key="1">
    <source>
        <dbReference type="ARBA" id="ARBA00011955"/>
    </source>
</evidence>